<gene>
    <name evidence="1" type="ORF">GEV33_006491</name>
</gene>
<dbReference type="EMBL" id="JABDTM020021759">
    <property type="protein sequence ID" value="KAH0816300.1"/>
    <property type="molecule type" value="Genomic_DNA"/>
</dbReference>
<evidence type="ECO:0000313" key="1">
    <source>
        <dbReference type="EMBL" id="KAH0816300.1"/>
    </source>
</evidence>
<name>A0A8J6HKI1_TENMO</name>
<keyword evidence="2" id="KW-1185">Reference proteome</keyword>
<dbReference type="AlphaFoldDB" id="A0A8J6HKI1"/>
<dbReference type="Proteomes" id="UP000719412">
    <property type="component" value="Unassembled WGS sequence"/>
</dbReference>
<reference evidence="1" key="2">
    <citation type="submission" date="2021-08" db="EMBL/GenBank/DDBJ databases">
        <authorList>
            <person name="Eriksson T."/>
        </authorList>
    </citation>
    <scope>NUCLEOTIDE SEQUENCE</scope>
    <source>
        <strain evidence="1">Stoneville</strain>
        <tissue evidence="1">Whole head</tissue>
    </source>
</reference>
<accession>A0A8J6HKI1</accession>
<sequence>MQRHHLSIIISSRRHWRIGHEGSGSRLISGPLEKSPPQLATMEAALEPGQPVLNEIIIKLCYRHTHLVELLLVLVLLELL</sequence>
<reference evidence="1" key="1">
    <citation type="journal article" date="2020" name="J Insects Food Feed">
        <title>The yellow mealworm (Tenebrio molitor) genome: a resource for the emerging insects as food and feed industry.</title>
        <authorList>
            <person name="Eriksson T."/>
            <person name="Andere A."/>
            <person name="Kelstrup H."/>
            <person name="Emery V."/>
            <person name="Picard C."/>
        </authorList>
    </citation>
    <scope>NUCLEOTIDE SEQUENCE</scope>
    <source>
        <strain evidence="1">Stoneville</strain>
        <tissue evidence="1">Whole head</tissue>
    </source>
</reference>
<comment type="caution">
    <text evidence="1">The sequence shown here is derived from an EMBL/GenBank/DDBJ whole genome shotgun (WGS) entry which is preliminary data.</text>
</comment>
<proteinExistence type="predicted"/>
<protein>
    <submittedName>
        <fullName evidence="1">Uncharacterized protein</fullName>
    </submittedName>
</protein>
<organism evidence="1 2">
    <name type="scientific">Tenebrio molitor</name>
    <name type="common">Yellow mealworm beetle</name>
    <dbReference type="NCBI Taxonomy" id="7067"/>
    <lineage>
        <taxon>Eukaryota</taxon>
        <taxon>Metazoa</taxon>
        <taxon>Ecdysozoa</taxon>
        <taxon>Arthropoda</taxon>
        <taxon>Hexapoda</taxon>
        <taxon>Insecta</taxon>
        <taxon>Pterygota</taxon>
        <taxon>Neoptera</taxon>
        <taxon>Endopterygota</taxon>
        <taxon>Coleoptera</taxon>
        <taxon>Polyphaga</taxon>
        <taxon>Cucujiformia</taxon>
        <taxon>Tenebrionidae</taxon>
        <taxon>Tenebrio</taxon>
    </lineage>
</organism>
<evidence type="ECO:0000313" key="2">
    <source>
        <dbReference type="Proteomes" id="UP000719412"/>
    </source>
</evidence>